<dbReference type="NCBIfam" id="NF007912">
    <property type="entry name" value="PRK10625.1"/>
    <property type="match status" value="1"/>
</dbReference>
<proteinExistence type="inferred from homology"/>
<evidence type="ECO:0000256" key="2">
    <source>
        <dbReference type="ARBA" id="ARBA00023002"/>
    </source>
</evidence>
<dbReference type="FunFam" id="3.20.20.100:FF:000005">
    <property type="entry name" value="NADP(H)-dependent aldo-keto reductase"/>
    <property type="match status" value="1"/>
</dbReference>
<dbReference type="OrthoDB" id="9772407at2"/>
<keyword evidence="1" id="KW-0521">NADP</keyword>
<keyword evidence="7" id="KW-1185">Reference proteome</keyword>
<dbReference type="InterPro" id="IPR050523">
    <property type="entry name" value="AKR_Detox_Biosynth"/>
</dbReference>
<dbReference type="GO" id="GO:0016491">
    <property type="term" value="F:oxidoreductase activity"/>
    <property type="evidence" value="ECO:0007669"/>
    <property type="project" value="UniProtKB-KW"/>
</dbReference>
<dbReference type="InterPro" id="IPR036812">
    <property type="entry name" value="NAD(P)_OxRdtase_dom_sf"/>
</dbReference>
<dbReference type="Proteomes" id="UP000266313">
    <property type="component" value="Chromosome"/>
</dbReference>
<dbReference type="Pfam" id="PF00248">
    <property type="entry name" value="Aldo_ket_red"/>
    <property type="match status" value="1"/>
</dbReference>
<organism evidence="6 7">
    <name type="scientific">Methylocaldum marinum</name>
    <dbReference type="NCBI Taxonomy" id="1432792"/>
    <lineage>
        <taxon>Bacteria</taxon>
        <taxon>Pseudomonadati</taxon>
        <taxon>Pseudomonadota</taxon>
        <taxon>Gammaproteobacteria</taxon>
        <taxon>Methylococcales</taxon>
        <taxon>Methylococcaceae</taxon>
        <taxon>Methylocaldum</taxon>
    </lineage>
</organism>
<dbReference type="SUPFAM" id="SSF51430">
    <property type="entry name" value="NAD(P)-linked oxidoreductase"/>
    <property type="match status" value="1"/>
</dbReference>
<keyword evidence="2" id="KW-0560">Oxidoreductase</keyword>
<dbReference type="EMBL" id="AP017928">
    <property type="protein sequence ID" value="BBA37049.1"/>
    <property type="molecule type" value="Genomic_DNA"/>
</dbReference>
<protein>
    <recommendedName>
        <fullName evidence="4">Protein tas</fullName>
    </recommendedName>
</protein>
<sequence length="349" mass="38611">MKYSPLSRTGLDVSRICLGTMTFGEQNTERDGHEQLDFAVDAGINFIDTAEMYPVPPRAETYGATERIIGSWLKRSGKRDRVIIATKAAGPAKLLSQAGHIRGGASHFNRRNLEEAVNGSLKRLQTDYIDLYQLHWPDRSTNHFGRLGYTHVADEITVPIAETLKVLDDLVKAGKIRYIGVSNETPWGVAQFLKLSERGVGPRIASIQNPYNLLNRTYEIGLAEFSHREHVSLLAYSPLGFGVLSGKYLNGARPRGARLSLWERFSRYSGPNAEKAVEAYVSLAREYDLDPAKMALAYVNSRPFVTSTIIGATTLEQLRSNIASIDLELPLGVLEGIEAIHANYPNPAP</sequence>
<dbReference type="InterPro" id="IPR023210">
    <property type="entry name" value="NADP_OxRdtase_dom"/>
</dbReference>
<comment type="similarity">
    <text evidence="3">Belongs to the aldo/keto reductase family. Aldo/keto reductase 2 subfamily.</text>
</comment>
<accession>A0A250L309</accession>
<evidence type="ECO:0000256" key="3">
    <source>
        <dbReference type="ARBA" id="ARBA00038157"/>
    </source>
</evidence>
<gene>
    <name evidence="6" type="ORF">sS8_5127</name>
</gene>
<dbReference type="AlphaFoldDB" id="A0A250L309"/>
<evidence type="ECO:0000256" key="4">
    <source>
        <dbReference type="ARBA" id="ARBA00070119"/>
    </source>
</evidence>
<dbReference type="PANTHER" id="PTHR43364">
    <property type="entry name" value="NADH-SPECIFIC METHYLGLYOXAL REDUCTASE-RELATED"/>
    <property type="match status" value="1"/>
</dbReference>
<evidence type="ECO:0000256" key="1">
    <source>
        <dbReference type="ARBA" id="ARBA00022857"/>
    </source>
</evidence>
<name>A0A250L309_9GAMM</name>
<evidence type="ECO:0000313" key="7">
    <source>
        <dbReference type="Proteomes" id="UP000266313"/>
    </source>
</evidence>
<evidence type="ECO:0000259" key="5">
    <source>
        <dbReference type="Pfam" id="PF00248"/>
    </source>
</evidence>
<reference evidence="6 7" key="1">
    <citation type="submission" date="2016-12" db="EMBL/GenBank/DDBJ databases">
        <title>Genome sequencing of Methylocaldum marinum.</title>
        <authorList>
            <person name="Takeuchi M."/>
            <person name="Kamagata Y."/>
            <person name="Hiraoka S."/>
            <person name="Oshima K."/>
            <person name="Hattori M."/>
            <person name="Iwasaki W."/>
        </authorList>
    </citation>
    <scope>NUCLEOTIDE SEQUENCE [LARGE SCALE GENOMIC DNA]</scope>
    <source>
        <strain evidence="6 7">S8</strain>
    </source>
</reference>
<dbReference type="PANTHER" id="PTHR43364:SF4">
    <property type="entry name" value="NAD(P)-LINKED OXIDOREDUCTASE SUPERFAMILY PROTEIN"/>
    <property type="match status" value="1"/>
</dbReference>
<dbReference type="Gene3D" id="3.20.20.100">
    <property type="entry name" value="NADP-dependent oxidoreductase domain"/>
    <property type="match status" value="1"/>
</dbReference>
<dbReference type="CDD" id="cd19094">
    <property type="entry name" value="AKR_Tas-like"/>
    <property type="match status" value="1"/>
</dbReference>
<evidence type="ECO:0000313" key="6">
    <source>
        <dbReference type="EMBL" id="BBA37049.1"/>
    </source>
</evidence>
<feature type="domain" description="NADP-dependent oxidoreductase" evidence="5">
    <location>
        <begin position="15"/>
        <end position="339"/>
    </location>
</feature>
<dbReference type="KEGG" id="mmai:sS8_5127"/>
<dbReference type="RefSeq" id="WP_119632104.1">
    <property type="nucleotide sequence ID" value="NZ_AP017928.1"/>
</dbReference>